<protein>
    <submittedName>
        <fullName evidence="3">DUF2937 family protein</fullName>
    </submittedName>
</protein>
<dbReference type="KEGG" id="orm:HTY61_10270"/>
<evidence type="ECO:0000313" key="3">
    <source>
        <dbReference type="EMBL" id="QKV18807.1"/>
    </source>
</evidence>
<organism evidence="3 4">
    <name type="scientific">Oricola thermophila</name>
    <dbReference type="NCBI Taxonomy" id="2742145"/>
    <lineage>
        <taxon>Bacteria</taxon>
        <taxon>Pseudomonadati</taxon>
        <taxon>Pseudomonadota</taxon>
        <taxon>Alphaproteobacteria</taxon>
        <taxon>Hyphomicrobiales</taxon>
        <taxon>Ahrensiaceae</taxon>
        <taxon>Oricola</taxon>
    </lineage>
</organism>
<dbReference type="AlphaFoldDB" id="A0A6N1VIJ5"/>
<accession>A0A6N1VIJ5</accession>
<gene>
    <name evidence="3" type="ORF">HTY61_10270</name>
</gene>
<feature type="transmembrane region" description="Helical" evidence="2">
    <location>
        <begin position="130"/>
        <end position="151"/>
    </location>
</feature>
<evidence type="ECO:0000256" key="1">
    <source>
        <dbReference type="SAM" id="MobiDB-lite"/>
    </source>
</evidence>
<name>A0A6N1VIJ5_9HYPH</name>
<evidence type="ECO:0000313" key="4">
    <source>
        <dbReference type="Proteomes" id="UP000509367"/>
    </source>
</evidence>
<keyword evidence="2" id="KW-0812">Transmembrane</keyword>
<feature type="region of interest" description="Disordered" evidence="1">
    <location>
        <begin position="184"/>
        <end position="208"/>
    </location>
</feature>
<evidence type="ECO:0000256" key="2">
    <source>
        <dbReference type="SAM" id="Phobius"/>
    </source>
</evidence>
<dbReference type="InterPro" id="IPR022584">
    <property type="entry name" value="DUF2937"/>
</dbReference>
<dbReference type="Proteomes" id="UP000509367">
    <property type="component" value="Chromosome"/>
</dbReference>
<dbReference type="Pfam" id="PF11157">
    <property type="entry name" value="DUF2937"/>
    <property type="match status" value="1"/>
</dbReference>
<keyword evidence="2" id="KW-0472">Membrane</keyword>
<proteinExistence type="predicted"/>
<dbReference type="EMBL" id="CP054836">
    <property type="protein sequence ID" value="QKV18807.1"/>
    <property type="molecule type" value="Genomic_DNA"/>
</dbReference>
<reference evidence="3 4" key="1">
    <citation type="submission" date="2020-06" db="EMBL/GenBank/DDBJ databases">
        <title>Oricola thermophila sp. nov. isolated from a tidal sediments.</title>
        <authorList>
            <person name="Kwon K.K."/>
            <person name="Yang S.-H."/>
            <person name="Park M.-J."/>
        </authorList>
    </citation>
    <scope>NUCLEOTIDE SEQUENCE [LARGE SCALE GENOMIC DNA]</scope>
    <source>
        <strain evidence="3 4">MEBiC13590</strain>
    </source>
</reference>
<keyword evidence="4" id="KW-1185">Reference proteome</keyword>
<dbReference type="RefSeq" id="WP_175276700.1">
    <property type="nucleotide sequence ID" value="NZ_CP054836.1"/>
</dbReference>
<keyword evidence="2" id="KW-1133">Transmembrane helix</keyword>
<sequence length="208" mass="21807">MAWIARTLVLATGIAGGVVTSQAPEFAQQYRQRLGGALQELRVVVEAFDADASRSGLGRAEALAAYRASADDFLRDRGVSIARTIARYDSLRLQAARFETWPEALRPAILAGEVDADLVRGTWRDFRPGVPVTVSGAIWAAVGFLLGLLLARGAGAAGRGIAGPARRRGVPATRQGIAAHAAVASGSAPEVVPDPDGPVVDDGRHVRH</sequence>